<evidence type="ECO:0000256" key="5">
    <source>
        <dbReference type="ARBA" id="ARBA00023098"/>
    </source>
</evidence>
<keyword evidence="7 10" id="KW-1208">Phospholipid metabolism</keyword>
<comment type="catalytic activity">
    <reaction evidence="1 10">
        <text>a fatty acyl-[ACP] + phosphate = an acyl phosphate + holo-[ACP]</text>
        <dbReference type="Rhea" id="RHEA:42292"/>
        <dbReference type="Rhea" id="RHEA-COMP:9685"/>
        <dbReference type="Rhea" id="RHEA-COMP:14125"/>
        <dbReference type="ChEBI" id="CHEBI:43474"/>
        <dbReference type="ChEBI" id="CHEBI:59918"/>
        <dbReference type="ChEBI" id="CHEBI:64479"/>
        <dbReference type="ChEBI" id="CHEBI:138651"/>
        <dbReference type="EC" id="2.3.1.274"/>
    </reaction>
</comment>
<protein>
    <recommendedName>
        <fullName evidence="8 10">Phosphate acyltransferase</fullName>
        <ecNumber evidence="8 10">2.3.1.274</ecNumber>
    </recommendedName>
    <alternativeName>
        <fullName evidence="10">Acyl-ACP phosphotransacylase</fullName>
    </alternativeName>
    <alternativeName>
        <fullName evidence="10">Acyl-[acyl-carrier-protein]--phosphate acyltransferase</fullName>
    </alternativeName>
    <alternativeName>
        <fullName evidence="10">Phosphate-acyl-ACP acyltransferase</fullName>
    </alternativeName>
</protein>
<dbReference type="GO" id="GO:0005737">
    <property type="term" value="C:cytoplasm"/>
    <property type="evidence" value="ECO:0007669"/>
    <property type="project" value="UniProtKB-SubCell"/>
</dbReference>
<keyword evidence="4 10" id="KW-0808">Transferase</keyword>
<keyword evidence="3 10" id="KW-0444">Lipid biosynthesis</keyword>
<comment type="function">
    <text evidence="10">Catalyzes the reversible formation of acyl-phosphate (acyl-PO(4)) from acyl-[acyl-carrier-protein] (acyl-ACP). This enzyme utilizes acyl-ACP as fatty acyl donor, but not acyl-CoA.</text>
</comment>
<evidence type="ECO:0000256" key="2">
    <source>
        <dbReference type="ARBA" id="ARBA00022490"/>
    </source>
</evidence>
<evidence type="ECO:0000256" key="4">
    <source>
        <dbReference type="ARBA" id="ARBA00022679"/>
    </source>
</evidence>
<evidence type="ECO:0000256" key="9">
    <source>
        <dbReference type="ARBA" id="ARBA00046608"/>
    </source>
</evidence>
<dbReference type="Gene3D" id="3.40.718.10">
    <property type="entry name" value="Isopropylmalate Dehydrogenase"/>
    <property type="match status" value="1"/>
</dbReference>
<gene>
    <name evidence="10 11" type="primary">plsX</name>
    <name evidence="11" type="ORF">G3570_08690</name>
</gene>
<sequence length="327" mass="35260">MIIAVDAVGGDFYPESPVKGAIEASKEHRDLNIILLGPEETVKRELDKYEHDSQRIHVKHAPQVIEMDEQPAQAVKTKRDSSIVVGLGMLKAGKCEGFVSAGNTGALLAASTFLLGKLEGVLRPAIAATYPTVKGFRLLMDAGANLEVRPEMYYQFAQMGSIYVEHVMGIENPKVGLLNVGEEDEKGTDDLKEAFDLLSDLDNFVGNLEGRDILPAKADVFVCDGLVGNLLLKLGESIPENMVQFIAKGIKTLELSSEEAEKVVKVLKVSLSQFNYENVGGVPFLGVNGVSLVGHGGSSPKAMKNMVLNAVKCVEHNVNDKIIASLK</sequence>
<dbReference type="PANTHER" id="PTHR30100">
    <property type="entry name" value="FATTY ACID/PHOSPHOLIPID SYNTHESIS PROTEIN PLSX"/>
    <property type="match status" value="1"/>
</dbReference>
<dbReference type="UniPathway" id="UPA00085"/>
<evidence type="ECO:0000256" key="6">
    <source>
        <dbReference type="ARBA" id="ARBA00023209"/>
    </source>
</evidence>
<comment type="pathway">
    <text evidence="10">Lipid metabolism; phospholipid metabolism.</text>
</comment>
<dbReference type="PANTHER" id="PTHR30100:SF1">
    <property type="entry name" value="PHOSPHATE ACYLTRANSFERASE"/>
    <property type="match status" value="1"/>
</dbReference>
<name>A0A6M1SWY2_9BACT</name>
<evidence type="ECO:0000313" key="11">
    <source>
        <dbReference type="EMBL" id="NGP76708.1"/>
    </source>
</evidence>
<dbReference type="HAMAP" id="MF_00019">
    <property type="entry name" value="PlsX"/>
    <property type="match status" value="1"/>
</dbReference>
<dbReference type="NCBIfam" id="TIGR00182">
    <property type="entry name" value="plsX"/>
    <property type="match status" value="1"/>
</dbReference>
<evidence type="ECO:0000313" key="12">
    <source>
        <dbReference type="Proteomes" id="UP000473278"/>
    </source>
</evidence>
<keyword evidence="6 10" id="KW-0594">Phospholipid biosynthesis</keyword>
<dbReference type="GO" id="GO:0008654">
    <property type="term" value="P:phospholipid biosynthetic process"/>
    <property type="evidence" value="ECO:0007669"/>
    <property type="project" value="UniProtKB-KW"/>
</dbReference>
<evidence type="ECO:0000256" key="10">
    <source>
        <dbReference type="HAMAP-Rule" id="MF_00019"/>
    </source>
</evidence>
<dbReference type="EMBL" id="JAALLT010000003">
    <property type="protein sequence ID" value="NGP76708.1"/>
    <property type="molecule type" value="Genomic_DNA"/>
</dbReference>
<keyword evidence="5 10" id="KW-0443">Lipid metabolism</keyword>
<comment type="caution">
    <text evidence="11">The sequence shown here is derived from an EMBL/GenBank/DDBJ whole genome shotgun (WGS) entry which is preliminary data.</text>
</comment>
<dbReference type="SUPFAM" id="SSF53659">
    <property type="entry name" value="Isocitrate/Isopropylmalate dehydrogenase-like"/>
    <property type="match status" value="1"/>
</dbReference>
<dbReference type="InterPro" id="IPR003664">
    <property type="entry name" value="FA_synthesis"/>
</dbReference>
<comment type="subunit">
    <text evidence="9 10">Homodimer. Probably interacts with PlsY.</text>
</comment>
<dbReference type="GO" id="GO:0043811">
    <property type="term" value="F:phosphate:acyl-[acyl carrier protein] acyltransferase activity"/>
    <property type="evidence" value="ECO:0007669"/>
    <property type="project" value="UniProtKB-UniRule"/>
</dbReference>
<keyword evidence="2 10" id="KW-0963">Cytoplasm</keyword>
<comment type="similarity">
    <text evidence="10">Belongs to the PlsX family.</text>
</comment>
<evidence type="ECO:0000256" key="8">
    <source>
        <dbReference type="ARBA" id="ARBA00024069"/>
    </source>
</evidence>
<dbReference type="EC" id="2.3.1.274" evidence="8 10"/>
<reference evidence="11 12" key="1">
    <citation type="submission" date="2020-02" db="EMBL/GenBank/DDBJ databases">
        <title>Balneolaceae bacterium YR4-1, complete genome.</title>
        <authorList>
            <person name="Li Y."/>
            <person name="Wu S."/>
        </authorList>
    </citation>
    <scope>NUCLEOTIDE SEQUENCE [LARGE SCALE GENOMIC DNA]</scope>
    <source>
        <strain evidence="11 12">YR4-1</strain>
    </source>
</reference>
<keyword evidence="12" id="KW-1185">Reference proteome</keyword>
<dbReference type="RefSeq" id="WP_165141389.1">
    <property type="nucleotide sequence ID" value="NZ_JAALLT010000003.1"/>
</dbReference>
<dbReference type="AlphaFoldDB" id="A0A6M1SWY2"/>
<evidence type="ECO:0000256" key="7">
    <source>
        <dbReference type="ARBA" id="ARBA00023264"/>
    </source>
</evidence>
<dbReference type="Proteomes" id="UP000473278">
    <property type="component" value="Unassembled WGS sequence"/>
</dbReference>
<proteinExistence type="inferred from homology"/>
<evidence type="ECO:0000256" key="3">
    <source>
        <dbReference type="ARBA" id="ARBA00022516"/>
    </source>
</evidence>
<keyword evidence="11" id="KW-0012">Acyltransferase</keyword>
<dbReference type="GO" id="GO:0006633">
    <property type="term" value="P:fatty acid biosynthetic process"/>
    <property type="evidence" value="ECO:0007669"/>
    <property type="project" value="UniProtKB-UniRule"/>
</dbReference>
<accession>A0A6M1SWY2</accession>
<organism evidence="11 12">
    <name type="scientific">Halalkalibaculum roseum</name>
    <dbReference type="NCBI Taxonomy" id="2709311"/>
    <lineage>
        <taxon>Bacteria</taxon>
        <taxon>Pseudomonadati</taxon>
        <taxon>Balneolota</taxon>
        <taxon>Balneolia</taxon>
        <taxon>Balneolales</taxon>
        <taxon>Balneolaceae</taxon>
        <taxon>Halalkalibaculum</taxon>
    </lineage>
</organism>
<dbReference type="PIRSF" id="PIRSF002465">
    <property type="entry name" value="Phsphlp_syn_PlsX"/>
    <property type="match status" value="1"/>
</dbReference>
<dbReference type="Pfam" id="PF02504">
    <property type="entry name" value="FA_synthesis"/>
    <property type="match status" value="1"/>
</dbReference>
<dbReference type="InterPro" id="IPR012281">
    <property type="entry name" value="Phospholipid_synth_PlsX-like"/>
</dbReference>
<evidence type="ECO:0000256" key="1">
    <source>
        <dbReference type="ARBA" id="ARBA00001232"/>
    </source>
</evidence>
<comment type="subcellular location">
    <subcellularLocation>
        <location evidence="10">Cytoplasm</location>
    </subcellularLocation>
    <text evidence="10">Associated with the membrane possibly through PlsY.</text>
</comment>